<reference evidence="1" key="1">
    <citation type="submission" date="2020-05" db="EMBL/GenBank/DDBJ databases">
        <title>Large-scale comparative analyses of tick genomes elucidate their genetic diversity and vector capacities.</title>
        <authorList>
            <person name="Jia N."/>
            <person name="Wang J."/>
            <person name="Shi W."/>
            <person name="Du L."/>
            <person name="Sun Y."/>
            <person name="Zhan W."/>
            <person name="Jiang J."/>
            <person name="Wang Q."/>
            <person name="Zhang B."/>
            <person name="Ji P."/>
            <person name="Sakyi L.B."/>
            <person name="Cui X."/>
            <person name="Yuan T."/>
            <person name="Jiang B."/>
            <person name="Yang W."/>
            <person name="Lam T.T.-Y."/>
            <person name="Chang Q."/>
            <person name="Ding S."/>
            <person name="Wang X."/>
            <person name="Zhu J."/>
            <person name="Ruan X."/>
            <person name="Zhao L."/>
            <person name="Wei J."/>
            <person name="Que T."/>
            <person name="Du C."/>
            <person name="Cheng J."/>
            <person name="Dai P."/>
            <person name="Han X."/>
            <person name="Huang E."/>
            <person name="Gao Y."/>
            <person name="Liu J."/>
            <person name="Shao H."/>
            <person name="Ye R."/>
            <person name="Li L."/>
            <person name="Wei W."/>
            <person name="Wang X."/>
            <person name="Wang C."/>
            <person name="Yang T."/>
            <person name="Huo Q."/>
            <person name="Li W."/>
            <person name="Guo W."/>
            <person name="Chen H."/>
            <person name="Zhou L."/>
            <person name="Ni X."/>
            <person name="Tian J."/>
            <person name="Zhou Y."/>
            <person name="Sheng Y."/>
            <person name="Liu T."/>
            <person name="Pan Y."/>
            <person name="Xia L."/>
            <person name="Li J."/>
            <person name="Zhao F."/>
            <person name="Cao W."/>
        </authorList>
    </citation>
    <scope>NUCLEOTIDE SEQUENCE</scope>
    <source>
        <strain evidence="1">Hyas-2018</strain>
    </source>
</reference>
<keyword evidence="2" id="KW-1185">Reference proteome</keyword>
<sequence>MATPLIMNNHYACSQEAKELAAQAAPHGMAAPRGRAPIRSRHRRTESFRRAQVKRDNSMASPSPPRASLNKGSFDERHATQQEMRDAIFQWREDVQAALLQESASETAAPTSEPSSVPLPPSSDEEEEHMDSSTCRKRLRDQDSSDDEEGPRKQLANSSDPEQPEDGGIITDCSGPPSPGAASLSGAAPHTGEHSDDTVSPGDLPSSDDGCTVSTAVAVSAATPPISRPGSEGAAPAAPAATEADEAAMEVSGEASAEMTTPPHPAAAFRKDPPRPPITVNPRKKKKKKKRQPAPVSRGVTAASSFPGGSHKQTDIPVTARTVLPSVAVPPASPPIDQEGTRGAQHQLPKDGDIGGPAGFCPEPLLVQLGAGGSTINVAS</sequence>
<proteinExistence type="predicted"/>
<protein>
    <submittedName>
        <fullName evidence="1">Uncharacterized protein</fullName>
    </submittedName>
</protein>
<dbReference type="Proteomes" id="UP000821845">
    <property type="component" value="Chromosome 7"/>
</dbReference>
<evidence type="ECO:0000313" key="1">
    <source>
        <dbReference type="EMBL" id="KAH6926294.1"/>
    </source>
</evidence>
<accession>A0ACB7RWT3</accession>
<organism evidence="1 2">
    <name type="scientific">Hyalomma asiaticum</name>
    <name type="common">Tick</name>
    <dbReference type="NCBI Taxonomy" id="266040"/>
    <lineage>
        <taxon>Eukaryota</taxon>
        <taxon>Metazoa</taxon>
        <taxon>Ecdysozoa</taxon>
        <taxon>Arthropoda</taxon>
        <taxon>Chelicerata</taxon>
        <taxon>Arachnida</taxon>
        <taxon>Acari</taxon>
        <taxon>Parasitiformes</taxon>
        <taxon>Ixodida</taxon>
        <taxon>Ixodoidea</taxon>
        <taxon>Ixodidae</taxon>
        <taxon>Hyalomminae</taxon>
        <taxon>Hyalomma</taxon>
    </lineage>
</organism>
<gene>
    <name evidence="1" type="ORF">HPB50_016477</name>
</gene>
<name>A0ACB7RWT3_HYAAI</name>
<evidence type="ECO:0000313" key="2">
    <source>
        <dbReference type="Proteomes" id="UP000821845"/>
    </source>
</evidence>
<comment type="caution">
    <text evidence="1">The sequence shown here is derived from an EMBL/GenBank/DDBJ whole genome shotgun (WGS) entry which is preliminary data.</text>
</comment>
<dbReference type="EMBL" id="CM023487">
    <property type="protein sequence ID" value="KAH6926294.1"/>
    <property type="molecule type" value="Genomic_DNA"/>
</dbReference>